<protein>
    <recommendedName>
        <fullName evidence="3">PIN domain-containing protein</fullName>
    </recommendedName>
</protein>
<name>A0ABV6EYK0_9BRAD</name>
<evidence type="ECO:0008006" key="3">
    <source>
        <dbReference type="Google" id="ProtNLM"/>
    </source>
</evidence>
<proteinExistence type="predicted"/>
<comment type="caution">
    <text evidence="1">The sequence shown here is derived from an EMBL/GenBank/DDBJ whole genome shotgun (WGS) entry which is preliminary data.</text>
</comment>
<dbReference type="SUPFAM" id="SSF88723">
    <property type="entry name" value="PIN domain-like"/>
    <property type="match status" value="1"/>
</dbReference>
<dbReference type="Gene3D" id="3.40.50.1010">
    <property type="entry name" value="5'-nuclease"/>
    <property type="match status" value="1"/>
</dbReference>
<dbReference type="Proteomes" id="UP001589775">
    <property type="component" value="Unassembled WGS sequence"/>
</dbReference>
<dbReference type="EMBL" id="JBHLWM010000008">
    <property type="protein sequence ID" value="MFC0243243.1"/>
    <property type="molecule type" value="Genomic_DNA"/>
</dbReference>
<dbReference type="RefSeq" id="WP_378391955.1">
    <property type="nucleotide sequence ID" value="NZ_JBHLWM010000008.1"/>
</dbReference>
<organism evidence="1 2">
    <name type="scientific">Rhodopseudomonas telluris</name>
    <dbReference type="NCBI Taxonomy" id="644215"/>
    <lineage>
        <taxon>Bacteria</taxon>
        <taxon>Pseudomonadati</taxon>
        <taxon>Pseudomonadota</taxon>
        <taxon>Alphaproteobacteria</taxon>
        <taxon>Hyphomicrobiales</taxon>
        <taxon>Nitrobacteraceae</taxon>
        <taxon>Rhodopseudomonas</taxon>
    </lineage>
</organism>
<gene>
    <name evidence="1" type="ORF">ACFFJ6_22350</name>
</gene>
<sequence length="148" mass="16758">MIEIRRGIKILSSKGESARADALSNWFDNLLAMRPRIIALNDHIIDVFTDLSIVPELQNVFAPNPGKYPARIGRDLEIAATAIAMNATVVTVNVSDFLAINDHMRLPGLYNPDTDEWLVRPRRRETEAAREGGHWDMHRLLSTKVMRN</sequence>
<keyword evidence="2" id="KW-1185">Reference proteome</keyword>
<dbReference type="InterPro" id="IPR029060">
    <property type="entry name" value="PIN-like_dom_sf"/>
</dbReference>
<evidence type="ECO:0000313" key="2">
    <source>
        <dbReference type="Proteomes" id="UP001589775"/>
    </source>
</evidence>
<accession>A0ABV6EYK0</accession>
<evidence type="ECO:0000313" key="1">
    <source>
        <dbReference type="EMBL" id="MFC0243243.1"/>
    </source>
</evidence>
<reference evidence="1 2" key="1">
    <citation type="submission" date="2024-09" db="EMBL/GenBank/DDBJ databases">
        <authorList>
            <person name="Sun Q."/>
            <person name="Mori K."/>
        </authorList>
    </citation>
    <scope>NUCLEOTIDE SEQUENCE [LARGE SCALE GENOMIC DNA]</scope>
    <source>
        <strain evidence="1 2">KCTC 23279</strain>
    </source>
</reference>